<keyword evidence="12" id="KW-1185">Reference proteome</keyword>
<comment type="caution">
    <text evidence="11">The sequence shown here is derived from an EMBL/GenBank/DDBJ whole genome shotgun (WGS) entry which is preliminary data.</text>
</comment>
<evidence type="ECO:0000259" key="10">
    <source>
        <dbReference type="PROSITE" id="PS51123"/>
    </source>
</evidence>
<keyword evidence="11" id="KW-0969">Cilium</keyword>
<comment type="similarity">
    <text evidence="2">Belongs to the MotB family.</text>
</comment>
<dbReference type="EMBL" id="SSOD01000008">
    <property type="protein sequence ID" value="THF60968.1"/>
    <property type="molecule type" value="Genomic_DNA"/>
</dbReference>
<evidence type="ECO:0000313" key="11">
    <source>
        <dbReference type="EMBL" id="THF60968.1"/>
    </source>
</evidence>
<sequence length="318" mass="34111">MRDDSQQPIVVKRIRKGGGGAHGGVWKLAYADFVTAMMAFFLMMWLLGSTAQGDLEGIAEHFRTPIKFSMQGGAEDGGSSRVLQGGGDDLSRSVGQVRRGDVLERPPAPVEDVLARERRTESARLLDLKGRIEAIIEADPALRPFKNQILMDITLEGLRIQLVDEQNRPMFLSGSAILQPYTRDLLRAIGRALNDVPNRVSLSGHTDAAPYAGGERGFSNWELSSNRANTSRRELLAGGLDNGKVLRVVGLADTIHLNRDDPLDPANRRISIIVMKKQAEEAIRSEGGGAPGAGADGPGDGPVAPPAAIPGSPSTLIR</sequence>
<dbReference type="PANTHER" id="PTHR30329:SF18">
    <property type="entry name" value="MOTILITY PROTEIN B"/>
    <property type="match status" value="1"/>
</dbReference>
<keyword evidence="3" id="KW-1003">Cell membrane</keyword>
<evidence type="ECO:0000313" key="12">
    <source>
        <dbReference type="Proteomes" id="UP000307956"/>
    </source>
</evidence>
<evidence type="ECO:0000256" key="3">
    <source>
        <dbReference type="ARBA" id="ARBA00022475"/>
    </source>
</evidence>
<accession>A0A4S4AN42</accession>
<protein>
    <submittedName>
        <fullName evidence="11">Flagellar motor protein MotB</fullName>
    </submittedName>
</protein>
<keyword evidence="4 9" id="KW-0812">Transmembrane</keyword>
<dbReference type="Gene3D" id="3.30.1330.60">
    <property type="entry name" value="OmpA-like domain"/>
    <property type="match status" value="1"/>
</dbReference>
<evidence type="ECO:0000256" key="4">
    <source>
        <dbReference type="ARBA" id="ARBA00022692"/>
    </source>
</evidence>
<dbReference type="RefSeq" id="WP_136385242.1">
    <property type="nucleotide sequence ID" value="NZ_SSOD01000008.1"/>
</dbReference>
<evidence type="ECO:0000256" key="9">
    <source>
        <dbReference type="SAM" id="Phobius"/>
    </source>
</evidence>
<evidence type="ECO:0000256" key="7">
    <source>
        <dbReference type="PROSITE-ProRule" id="PRU00473"/>
    </source>
</evidence>
<dbReference type="SUPFAM" id="SSF103088">
    <property type="entry name" value="OmpA-like"/>
    <property type="match status" value="1"/>
</dbReference>
<evidence type="ECO:0000256" key="8">
    <source>
        <dbReference type="SAM" id="MobiDB-lite"/>
    </source>
</evidence>
<dbReference type="InterPro" id="IPR025713">
    <property type="entry name" value="MotB-like_N_dom"/>
</dbReference>
<feature type="domain" description="OmpA-like" evidence="10">
    <location>
        <begin position="158"/>
        <end position="278"/>
    </location>
</feature>
<evidence type="ECO:0000256" key="6">
    <source>
        <dbReference type="ARBA" id="ARBA00023136"/>
    </source>
</evidence>
<dbReference type="InterPro" id="IPR006665">
    <property type="entry name" value="OmpA-like"/>
</dbReference>
<dbReference type="Proteomes" id="UP000307956">
    <property type="component" value="Unassembled WGS sequence"/>
</dbReference>
<keyword evidence="11" id="KW-0282">Flagellum</keyword>
<evidence type="ECO:0000256" key="1">
    <source>
        <dbReference type="ARBA" id="ARBA00004162"/>
    </source>
</evidence>
<keyword evidence="11" id="KW-0966">Cell projection</keyword>
<dbReference type="InterPro" id="IPR050330">
    <property type="entry name" value="Bact_OuterMem_StrucFunc"/>
</dbReference>
<proteinExistence type="inferred from homology"/>
<name>A0A4S4AN42_9RHOO</name>
<dbReference type="NCBIfam" id="NF006548">
    <property type="entry name" value="PRK09041.1"/>
    <property type="match status" value="1"/>
</dbReference>
<dbReference type="Pfam" id="PF13677">
    <property type="entry name" value="MotB_plug"/>
    <property type="match status" value="1"/>
</dbReference>
<keyword evidence="6 7" id="KW-0472">Membrane</keyword>
<feature type="transmembrane region" description="Helical" evidence="9">
    <location>
        <begin position="28"/>
        <end position="47"/>
    </location>
</feature>
<keyword evidence="5 9" id="KW-1133">Transmembrane helix</keyword>
<feature type="compositionally biased region" description="Gly residues" evidence="8">
    <location>
        <begin position="286"/>
        <end position="300"/>
    </location>
</feature>
<organism evidence="11 12">
    <name type="scientific">Pseudothauera rhizosphaerae</name>
    <dbReference type="NCBI Taxonomy" id="2565932"/>
    <lineage>
        <taxon>Bacteria</taxon>
        <taxon>Pseudomonadati</taxon>
        <taxon>Pseudomonadota</taxon>
        <taxon>Betaproteobacteria</taxon>
        <taxon>Rhodocyclales</taxon>
        <taxon>Zoogloeaceae</taxon>
        <taxon>Pseudothauera</taxon>
    </lineage>
</organism>
<dbReference type="OrthoDB" id="9809186at2"/>
<dbReference type="PROSITE" id="PS51123">
    <property type="entry name" value="OMPA_2"/>
    <property type="match status" value="1"/>
</dbReference>
<dbReference type="Pfam" id="PF00691">
    <property type="entry name" value="OmpA"/>
    <property type="match status" value="1"/>
</dbReference>
<dbReference type="InterPro" id="IPR036737">
    <property type="entry name" value="OmpA-like_sf"/>
</dbReference>
<evidence type="ECO:0000256" key="2">
    <source>
        <dbReference type="ARBA" id="ARBA00008914"/>
    </source>
</evidence>
<dbReference type="PANTHER" id="PTHR30329">
    <property type="entry name" value="STATOR ELEMENT OF FLAGELLAR MOTOR COMPLEX"/>
    <property type="match status" value="1"/>
</dbReference>
<reference evidence="11 12" key="1">
    <citation type="submission" date="2019-04" db="EMBL/GenBank/DDBJ databases">
        <title>Azoarcus rhizosphaerae sp. nov. isolated from rhizosphere of Ficus religiosa.</title>
        <authorList>
            <person name="Lin S.-Y."/>
            <person name="Hameed A."/>
            <person name="Hsu Y.-H."/>
            <person name="Young C.-C."/>
        </authorList>
    </citation>
    <scope>NUCLEOTIDE SEQUENCE [LARGE SCALE GENOMIC DNA]</scope>
    <source>
        <strain evidence="11 12">CC-YHH848</strain>
    </source>
</reference>
<dbReference type="CDD" id="cd07185">
    <property type="entry name" value="OmpA_C-like"/>
    <property type="match status" value="1"/>
</dbReference>
<gene>
    <name evidence="11" type="primary">motB</name>
    <name evidence="11" type="ORF">E6O51_12120</name>
</gene>
<dbReference type="AlphaFoldDB" id="A0A4S4AN42"/>
<evidence type="ECO:0000256" key="5">
    <source>
        <dbReference type="ARBA" id="ARBA00022989"/>
    </source>
</evidence>
<comment type="subcellular location">
    <subcellularLocation>
        <location evidence="1">Cell membrane</location>
        <topology evidence="1">Single-pass membrane protein</topology>
    </subcellularLocation>
</comment>
<dbReference type="GO" id="GO:0005886">
    <property type="term" value="C:plasma membrane"/>
    <property type="evidence" value="ECO:0007669"/>
    <property type="project" value="UniProtKB-SubCell"/>
</dbReference>
<feature type="region of interest" description="Disordered" evidence="8">
    <location>
        <begin position="70"/>
        <end position="89"/>
    </location>
</feature>
<feature type="region of interest" description="Disordered" evidence="8">
    <location>
        <begin position="282"/>
        <end position="318"/>
    </location>
</feature>